<feature type="transmembrane region" description="Helical" evidence="8">
    <location>
        <begin position="804"/>
        <end position="826"/>
    </location>
</feature>
<keyword evidence="6 8" id="KW-0472">Membrane</keyword>
<feature type="transmembrane region" description="Helical" evidence="8">
    <location>
        <begin position="157"/>
        <end position="176"/>
    </location>
</feature>
<feature type="compositionally biased region" description="Polar residues" evidence="7">
    <location>
        <begin position="706"/>
        <end position="715"/>
    </location>
</feature>
<dbReference type="PANTHER" id="PTHR24222:SF52">
    <property type="entry name" value="ABC TRANSPORTER B FAMILY MEMBER 20-RELATED"/>
    <property type="match status" value="1"/>
</dbReference>
<keyword evidence="3" id="KW-0547">Nucleotide-binding</keyword>
<keyword evidence="5 8" id="KW-1133">Transmembrane helix</keyword>
<evidence type="ECO:0000259" key="9">
    <source>
        <dbReference type="PROSITE" id="PS50893"/>
    </source>
</evidence>
<feature type="transmembrane region" description="Helical" evidence="8">
    <location>
        <begin position="114"/>
        <end position="136"/>
    </location>
</feature>
<dbReference type="Proteomes" id="UP001202328">
    <property type="component" value="Unassembled WGS sequence"/>
</dbReference>
<evidence type="ECO:0000256" key="3">
    <source>
        <dbReference type="ARBA" id="ARBA00022741"/>
    </source>
</evidence>
<evidence type="ECO:0000313" key="11">
    <source>
        <dbReference type="EMBL" id="KAI3924279.1"/>
    </source>
</evidence>
<feature type="domain" description="ABC transporter" evidence="9">
    <location>
        <begin position="357"/>
        <end position="591"/>
    </location>
</feature>
<dbReference type="SUPFAM" id="SSF90123">
    <property type="entry name" value="ABC transporter transmembrane region"/>
    <property type="match status" value="2"/>
</dbReference>
<evidence type="ECO:0000313" key="12">
    <source>
        <dbReference type="Proteomes" id="UP001202328"/>
    </source>
</evidence>
<dbReference type="GO" id="GO:0016887">
    <property type="term" value="F:ATP hydrolysis activity"/>
    <property type="evidence" value="ECO:0007669"/>
    <property type="project" value="InterPro"/>
</dbReference>
<gene>
    <name evidence="11" type="ORF">MKW98_032480</name>
</gene>
<evidence type="ECO:0000256" key="4">
    <source>
        <dbReference type="ARBA" id="ARBA00022840"/>
    </source>
</evidence>
<feature type="compositionally biased region" description="Basic and acidic residues" evidence="7">
    <location>
        <begin position="683"/>
        <end position="700"/>
    </location>
</feature>
<feature type="transmembrane region" description="Helical" evidence="8">
    <location>
        <begin position="968"/>
        <end position="990"/>
    </location>
</feature>
<feature type="compositionally biased region" description="Basic and acidic residues" evidence="7">
    <location>
        <begin position="613"/>
        <end position="623"/>
    </location>
</feature>
<feature type="region of interest" description="Disordered" evidence="7">
    <location>
        <begin position="596"/>
        <end position="641"/>
    </location>
</feature>
<evidence type="ECO:0000256" key="2">
    <source>
        <dbReference type="ARBA" id="ARBA00022692"/>
    </source>
</evidence>
<dbReference type="Gene3D" id="1.20.1560.10">
    <property type="entry name" value="ABC transporter type 1, transmembrane domain"/>
    <property type="match status" value="3"/>
</dbReference>
<evidence type="ECO:0000256" key="5">
    <source>
        <dbReference type="ARBA" id="ARBA00022989"/>
    </source>
</evidence>
<feature type="transmembrane region" description="Helical" evidence="8">
    <location>
        <begin position="298"/>
        <end position="322"/>
    </location>
</feature>
<dbReference type="Pfam" id="PF00005">
    <property type="entry name" value="ABC_tran"/>
    <property type="match status" value="1"/>
</dbReference>
<feature type="compositionally biased region" description="Low complexity" evidence="7">
    <location>
        <begin position="626"/>
        <end position="636"/>
    </location>
</feature>
<dbReference type="InterPro" id="IPR011527">
    <property type="entry name" value="ABC1_TM_dom"/>
</dbReference>
<keyword evidence="12" id="KW-1185">Reference proteome</keyword>
<feature type="transmembrane region" description="Helical" evidence="8">
    <location>
        <begin position="182"/>
        <end position="203"/>
    </location>
</feature>
<dbReference type="InterPro" id="IPR039421">
    <property type="entry name" value="Type_1_exporter"/>
</dbReference>
<evidence type="ECO:0000259" key="10">
    <source>
        <dbReference type="PROSITE" id="PS50929"/>
    </source>
</evidence>
<dbReference type="CDD" id="cd18577">
    <property type="entry name" value="ABC_6TM_Pgp_ABCB1_D1_like"/>
    <property type="match status" value="1"/>
</dbReference>
<accession>A0AAD4XKZ6</accession>
<feature type="region of interest" description="Disordered" evidence="7">
    <location>
        <begin position="657"/>
        <end position="731"/>
    </location>
</feature>
<dbReference type="GO" id="GO:0005524">
    <property type="term" value="F:ATP binding"/>
    <property type="evidence" value="ECO:0007669"/>
    <property type="project" value="UniProtKB-KW"/>
</dbReference>
<comment type="subcellular location">
    <subcellularLocation>
        <location evidence="1">Membrane</location>
        <topology evidence="1">Multi-pass membrane protein</topology>
    </subcellularLocation>
</comment>
<feature type="transmembrane region" description="Helical" evidence="8">
    <location>
        <begin position="42"/>
        <end position="63"/>
    </location>
</feature>
<proteinExistence type="predicted"/>
<feature type="transmembrane region" description="Helical" evidence="8">
    <location>
        <begin position="256"/>
        <end position="283"/>
    </location>
</feature>
<dbReference type="SMART" id="SM00382">
    <property type="entry name" value="AAA"/>
    <property type="match status" value="1"/>
</dbReference>
<dbReference type="AlphaFoldDB" id="A0AAD4XKZ6"/>
<dbReference type="InterPro" id="IPR003439">
    <property type="entry name" value="ABC_transporter-like_ATP-bd"/>
</dbReference>
<feature type="compositionally biased region" description="Polar residues" evidence="7">
    <location>
        <begin position="657"/>
        <end position="671"/>
    </location>
</feature>
<protein>
    <recommendedName>
        <fullName evidence="13">ABC transporter B family member 20</fullName>
    </recommendedName>
</protein>
<dbReference type="EMBL" id="JAJJMB010008334">
    <property type="protein sequence ID" value="KAI3924279.1"/>
    <property type="molecule type" value="Genomic_DNA"/>
</dbReference>
<dbReference type="FunFam" id="3.40.50.300:FF:001683">
    <property type="entry name" value="ABC transporter B family member 20"/>
    <property type="match status" value="1"/>
</dbReference>
<feature type="transmembrane region" description="Helical" evidence="8">
    <location>
        <begin position="890"/>
        <end position="910"/>
    </location>
</feature>
<dbReference type="PANTHER" id="PTHR24222">
    <property type="entry name" value="ABC TRANSPORTER B FAMILY"/>
    <property type="match status" value="1"/>
</dbReference>
<dbReference type="InterPro" id="IPR003593">
    <property type="entry name" value="AAA+_ATPase"/>
</dbReference>
<keyword evidence="4" id="KW-0067">ATP-binding</keyword>
<evidence type="ECO:0008006" key="13">
    <source>
        <dbReference type="Google" id="ProtNLM"/>
    </source>
</evidence>
<dbReference type="Gene3D" id="3.40.50.300">
    <property type="entry name" value="P-loop containing nucleotide triphosphate hydrolases"/>
    <property type="match status" value="1"/>
</dbReference>
<dbReference type="Pfam" id="PF00664">
    <property type="entry name" value="ABC_membrane"/>
    <property type="match status" value="3"/>
</dbReference>
<dbReference type="GO" id="GO:0005886">
    <property type="term" value="C:plasma membrane"/>
    <property type="evidence" value="ECO:0007669"/>
    <property type="project" value="TreeGrafter"/>
</dbReference>
<name>A0AAD4XKZ6_9MAGN</name>
<feature type="domain" description="ABC transmembrane type-1" evidence="10">
    <location>
        <begin position="770"/>
        <end position="1004"/>
    </location>
</feature>
<dbReference type="InterPro" id="IPR036640">
    <property type="entry name" value="ABC1_TM_sf"/>
</dbReference>
<sequence>MMVSRGLFGWSPSHVQPLTPVSEIKILMKILMMEMMKLNHHLLLYLSLVYLNSFVFCYFDWFLMVIGSLAAAAHGTALVVYLQFFGKVIHLLSFKGNTQNSDALFQKFTQYALYIIYIAVAVFAAAWIEVSCWILTGERQTAVIRSKYVQSALSEKVGNYIHNMATFFGGLVIGFINCWQIALLRLATSPFIVVAGGISNIFLHRLAENIQDAYAEAASIAEQAISYVRALYAFTNETLAKYSYATSLQATLRYGILISLVQGLGLGFTYGLAICSCALQLWVGRFLLKSHKKQGDQILIALFSVILSGLGLNQAATNFYAFEQGRIAAYRLYEMISRSTSSVNQEGNTLASLQGTIEFGNVYFSFLSRPEIPILSEFFLTVPASKPVALVGRNGSGKSSIISLMERFYDPTLGEVLLDGENIKNLKVEWLRSQIGLVTQEPALLSLSIRDNIAYGRSGATFDEIEEAAKIAHAHSFISSLEQGYETQVGRAGLALTEEQKIKLSRAVLSNPSILLLDEVTGGLDFEAEKAVQEALDVLMLGHSTIIIARQLSFIKNADYIAVMEEGQLVEMGTHDELLTLNGLYTELLRCEEAAKLPNRTPMRNRETTASQNEKDISSDHITQESSSPRMSKSPSLQRAHGAHAFWASDATFNSQELPKLQSPPSEQVSENGMPLASTDEAESVKGKDSFEMRLPELPKLDIPSAKQQFSTGSDPESPISPLLVSDPENELSHSKNFSQQLSSFDDDIPVKQKYVKDTQLQKPPSLRRLAELSFPEWLYALLGSSGAAIFDTGHHQRYEVGKWCLFIVGTGIVTVVVNFLQHFYFGIMEEKMTERVRRMMFSAMLRNEVGWFDEEDNSADNLSMRLANDATFVRAAFSNRLSIFIQDTLVALATLPVLVISAIAQKLWLAGFSRGIQEMHRKASLVLEDSVRNIYTVVAFCAGNKVMELYRLQLVKIFKQSFLHGMAIGFAFGFSQFLLFACNALLLWYTAISVKNGHLDLPTGAGCQMQLQHHVAAV</sequence>
<keyword evidence="2 8" id="KW-0812">Transmembrane</keyword>
<dbReference type="CDD" id="cd18578">
    <property type="entry name" value="ABC_6TM_Pgp_ABCB1_D2_like"/>
    <property type="match status" value="1"/>
</dbReference>
<dbReference type="GO" id="GO:0140359">
    <property type="term" value="F:ABC-type transporter activity"/>
    <property type="evidence" value="ECO:0007669"/>
    <property type="project" value="InterPro"/>
</dbReference>
<evidence type="ECO:0000256" key="8">
    <source>
        <dbReference type="SAM" id="Phobius"/>
    </source>
</evidence>
<feature type="transmembrane region" description="Helical" evidence="8">
    <location>
        <begin position="75"/>
        <end position="94"/>
    </location>
</feature>
<feature type="domain" description="ABC transmembrane type-1" evidence="10">
    <location>
        <begin position="65"/>
        <end position="324"/>
    </location>
</feature>
<comment type="caution">
    <text evidence="11">The sequence shown here is derived from an EMBL/GenBank/DDBJ whole genome shotgun (WGS) entry which is preliminary data.</text>
</comment>
<evidence type="ECO:0000256" key="7">
    <source>
        <dbReference type="SAM" id="MobiDB-lite"/>
    </source>
</evidence>
<dbReference type="PROSITE" id="PS50893">
    <property type="entry name" value="ABC_TRANSPORTER_2"/>
    <property type="match status" value="1"/>
</dbReference>
<organism evidence="11 12">
    <name type="scientific">Papaver atlanticum</name>
    <dbReference type="NCBI Taxonomy" id="357466"/>
    <lineage>
        <taxon>Eukaryota</taxon>
        <taxon>Viridiplantae</taxon>
        <taxon>Streptophyta</taxon>
        <taxon>Embryophyta</taxon>
        <taxon>Tracheophyta</taxon>
        <taxon>Spermatophyta</taxon>
        <taxon>Magnoliopsida</taxon>
        <taxon>Ranunculales</taxon>
        <taxon>Papaveraceae</taxon>
        <taxon>Papaveroideae</taxon>
        <taxon>Papaver</taxon>
    </lineage>
</organism>
<dbReference type="PROSITE" id="PS50929">
    <property type="entry name" value="ABC_TM1F"/>
    <property type="match status" value="2"/>
</dbReference>
<reference evidence="11" key="1">
    <citation type="submission" date="2022-04" db="EMBL/GenBank/DDBJ databases">
        <title>A functionally conserved STORR gene fusion in Papaver species that diverged 16.8 million years ago.</title>
        <authorList>
            <person name="Catania T."/>
        </authorList>
    </citation>
    <scope>NUCLEOTIDE SEQUENCE</scope>
    <source>
        <strain evidence="11">S-188037</strain>
    </source>
</reference>
<dbReference type="SUPFAM" id="SSF52540">
    <property type="entry name" value="P-loop containing nucleoside triphosphate hydrolases"/>
    <property type="match status" value="1"/>
</dbReference>
<evidence type="ECO:0000256" key="1">
    <source>
        <dbReference type="ARBA" id="ARBA00004141"/>
    </source>
</evidence>
<dbReference type="InterPro" id="IPR027417">
    <property type="entry name" value="P-loop_NTPase"/>
</dbReference>
<evidence type="ECO:0000256" key="6">
    <source>
        <dbReference type="ARBA" id="ARBA00023136"/>
    </source>
</evidence>